<organism evidence="6 7">
    <name type="scientific">Pseudoalteromonas fuliginea</name>
    <dbReference type="NCBI Taxonomy" id="1872678"/>
    <lineage>
        <taxon>Bacteria</taxon>
        <taxon>Pseudomonadati</taxon>
        <taxon>Pseudomonadota</taxon>
        <taxon>Gammaproteobacteria</taxon>
        <taxon>Alteromonadales</taxon>
        <taxon>Pseudoalteromonadaceae</taxon>
        <taxon>Pseudoalteromonas</taxon>
    </lineage>
</organism>
<dbReference type="InterPro" id="IPR058163">
    <property type="entry name" value="LysR-type_TF_proteobact-type"/>
</dbReference>
<keyword evidence="2" id="KW-0805">Transcription regulation</keyword>
<dbReference type="InterPro" id="IPR000847">
    <property type="entry name" value="LysR_HTH_N"/>
</dbReference>
<dbReference type="EMBL" id="SEUJ01000070">
    <property type="protein sequence ID" value="KAA1155968.1"/>
    <property type="molecule type" value="Genomic_DNA"/>
</dbReference>
<accession>A0ABQ6RHM2</accession>
<dbReference type="PANTHER" id="PTHR30537:SF5">
    <property type="entry name" value="HTH-TYPE TRANSCRIPTIONAL ACTIVATOR TTDR-RELATED"/>
    <property type="match status" value="1"/>
</dbReference>
<dbReference type="InterPro" id="IPR005119">
    <property type="entry name" value="LysR_subst-bd"/>
</dbReference>
<comment type="caution">
    <text evidence="6">The sequence shown here is derived from an EMBL/GenBank/DDBJ whole genome shotgun (WGS) entry which is preliminary data.</text>
</comment>
<feature type="domain" description="HTH lysR-type" evidence="5">
    <location>
        <begin position="1"/>
        <end position="65"/>
    </location>
</feature>
<dbReference type="Gene3D" id="3.40.190.290">
    <property type="match status" value="1"/>
</dbReference>
<dbReference type="PROSITE" id="PS50931">
    <property type="entry name" value="HTH_LYSR"/>
    <property type="match status" value="1"/>
</dbReference>
<dbReference type="PANTHER" id="PTHR30537">
    <property type="entry name" value="HTH-TYPE TRANSCRIPTIONAL REGULATOR"/>
    <property type="match status" value="1"/>
</dbReference>
<sequence>MNTNKLLPFLYEMAIFVKVVELGSFSSAAQNIGVSPSSISRAVSRLEGFLNEKLLERTTRNMRLTSTGQEVFMLCRDMLESAKMAVSAAQSDQNNVAGSLIVAAPKALSKQVLMPMILDFIQKYPNVTFQLKVTDIMIDPIGDEVDVLIHLTNKPIEGLIAKRIGECRLILCASTGYVEKFGKPIHPDDLAQHNCLCLGENPIDQVWKFTNNTQKVVVNVSGSFVVNHSEIRRAAVLNGTGISVFPDFVILRDIESNEAVELLPDWHVSGSYQGEILAQYAQSKYIPNQIKVFVKYMQDYFNVESPNNIE</sequence>
<dbReference type="Pfam" id="PF00126">
    <property type="entry name" value="HTH_1"/>
    <property type="match status" value="1"/>
</dbReference>
<keyword evidence="3" id="KW-0238">DNA-binding</keyword>
<dbReference type="InterPro" id="IPR036390">
    <property type="entry name" value="WH_DNA-bd_sf"/>
</dbReference>
<dbReference type="RefSeq" id="WP_149606061.1">
    <property type="nucleotide sequence ID" value="NZ_SEUJ01000070.1"/>
</dbReference>
<dbReference type="InterPro" id="IPR036388">
    <property type="entry name" value="WH-like_DNA-bd_sf"/>
</dbReference>
<dbReference type="Pfam" id="PF03466">
    <property type="entry name" value="LysR_substrate"/>
    <property type="match status" value="1"/>
</dbReference>
<dbReference type="Gene3D" id="1.10.10.10">
    <property type="entry name" value="Winged helix-like DNA-binding domain superfamily/Winged helix DNA-binding domain"/>
    <property type="match status" value="1"/>
</dbReference>
<dbReference type="CDD" id="cd08422">
    <property type="entry name" value="PBP2_CrgA_like"/>
    <property type="match status" value="1"/>
</dbReference>
<reference evidence="6 7" key="1">
    <citation type="submission" date="2019-01" db="EMBL/GenBank/DDBJ databases">
        <title>Genome sequences of marine Pseudoalteromonas species.</title>
        <authorList>
            <person name="Boraston A.B."/>
            <person name="Hehemann J.-H."/>
            <person name="Vickers C.J."/>
            <person name="Salama-Alber O."/>
            <person name="Abe K."/>
            <person name="Hettle A.J."/>
        </authorList>
    </citation>
    <scope>NUCLEOTIDE SEQUENCE [LARGE SCALE GENOMIC DNA]</scope>
    <source>
        <strain evidence="6 7">PS47</strain>
    </source>
</reference>
<comment type="similarity">
    <text evidence="1">Belongs to the LysR transcriptional regulatory family.</text>
</comment>
<evidence type="ECO:0000313" key="7">
    <source>
        <dbReference type="Proteomes" id="UP000322915"/>
    </source>
</evidence>
<name>A0ABQ6RHM2_9GAMM</name>
<keyword evidence="4" id="KW-0804">Transcription</keyword>
<evidence type="ECO:0000256" key="2">
    <source>
        <dbReference type="ARBA" id="ARBA00023015"/>
    </source>
</evidence>
<evidence type="ECO:0000256" key="3">
    <source>
        <dbReference type="ARBA" id="ARBA00023125"/>
    </source>
</evidence>
<dbReference type="SUPFAM" id="SSF46785">
    <property type="entry name" value="Winged helix' DNA-binding domain"/>
    <property type="match status" value="1"/>
</dbReference>
<dbReference type="Proteomes" id="UP000322915">
    <property type="component" value="Unassembled WGS sequence"/>
</dbReference>
<evidence type="ECO:0000256" key="1">
    <source>
        <dbReference type="ARBA" id="ARBA00009437"/>
    </source>
</evidence>
<proteinExistence type="inferred from homology"/>
<evidence type="ECO:0000313" key="6">
    <source>
        <dbReference type="EMBL" id="KAA1155968.1"/>
    </source>
</evidence>
<evidence type="ECO:0000256" key="4">
    <source>
        <dbReference type="ARBA" id="ARBA00023163"/>
    </source>
</evidence>
<gene>
    <name evidence="6" type="ORF">EU509_10860</name>
</gene>
<protein>
    <submittedName>
        <fullName evidence="6">LysR family transcriptional regulator</fullName>
    </submittedName>
</protein>
<dbReference type="SUPFAM" id="SSF53850">
    <property type="entry name" value="Periplasmic binding protein-like II"/>
    <property type="match status" value="1"/>
</dbReference>
<evidence type="ECO:0000259" key="5">
    <source>
        <dbReference type="PROSITE" id="PS50931"/>
    </source>
</evidence>
<keyword evidence="7" id="KW-1185">Reference proteome</keyword>